<dbReference type="Pfam" id="PF02120">
    <property type="entry name" value="Flg_hook"/>
    <property type="match status" value="1"/>
</dbReference>
<name>A0A2M8IUL9_9RHOB</name>
<dbReference type="InterPro" id="IPR038610">
    <property type="entry name" value="FliK-like_C_sf"/>
</dbReference>
<evidence type="ECO:0000313" key="4">
    <source>
        <dbReference type="Proteomes" id="UP000231553"/>
    </source>
</evidence>
<dbReference type="EMBL" id="PGTB01000214">
    <property type="protein sequence ID" value="PJE34234.1"/>
    <property type="molecule type" value="Genomic_DNA"/>
</dbReference>
<feature type="domain" description="Flagellar hook-length control protein-like C-terminal" evidence="2">
    <location>
        <begin position="20"/>
        <end position="84"/>
    </location>
</feature>
<dbReference type="AlphaFoldDB" id="A0A2M8IUL9"/>
<feature type="compositionally biased region" description="Low complexity" evidence="1">
    <location>
        <begin position="97"/>
        <end position="112"/>
    </location>
</feature>
<feature type="compositionally biased region" description="Low complexity" evidence="1">
    <location>
        <begin position="119"/>
        <end position="130"/>
    </location>
</feature>
<dbReference type="RefSeq" id="WP_133119956.1">
    <property type="nucleotide sequence ID" value="NZ_PGTB01000214.1"/>
</dbReference>
<proteinExistence type="predicted"/>
<reference evidence="3 4" key="1">
    <citation type="journal article" date="2018" name="Int. J. Syst. Evol. Microbiol.">
        <title>Pseudooceanicola lipolyticus sp. nov., a marine alphaproteobacterium, reclassification of Oceanicola flagellatus as Pseudooceanicola flagellatus comb. nov. and emended description of the genus Pseudooceanicola.</title>
        <authorList>
            <person name="Huang M.-M."/>
            <person name="Guo L.-L."/>
            <person name="Wu Y.-H."/>
            <person name="Lai Q.-L."/>
            <person name="Shao Z.-Z."/>
            <person name="Wang C.-S."/>
            <person name="Wu M."/>
            <person name="Xu X.-W."/>
        </authorList>
    </citation>
    <scope>NUCLEOTIDE SEQUENCE [LARGE SCALE GENOMIC DNA]</scope>
    <source>
        <strain evidence="3 4">157</strain>
    </source>
</reference>
<evidence type="ECO:0000256" key="1">
    <source>
        <dbReference type="SAM" id="MobiDB-lite"/>
    </source>
</evidence>
<dbReference type="Proteomes" id="UP000231553">
    <property type="component" value="Unassembled WGS sequence"/>
</dbReference>
<sequence length="138" mass="14229">PQGPSFAANLAAQVKGVQLTEGTTRVELAPRGLGGLEIDVATDDQGGLKVIIRAENPSVLQALREGREALLAVLRDSGAEVQDSALGFENFGRDSRQQTPQDQPQGDAAAAPAEDDLPADAPAPVAAPLPEGQVDIIT</sequence>
<keyword evidence="4" id="KW-1185">Reference proteome</keyword>
<comment type="caution">
    <text evidence="3">The sequence shown here is derived from an EMBL/GenBank/DDBJ whole genome shotgun (WGS) entry which is preliminary data.</text>
</comment>
<evidence type="ECO:0000259" key="2">
    <source>
        <dbReference type="Pfam" id="PF02120"/>
    </source>
</evidence>
<accession>A0A2M8IUL9</accession>
<dbReference type="InterPro" id="IPR021136">
    <property type="entry name" value="Flagellar_hook_control-like_C"/>
</dbReference>
<dbReference type="Gene3D" id="3.30.750.140">
    <property type="match status" value="1"/>
</dbReference>
<protein>
    <recommendedName>
        <fullName evidence="2">Flagellar hook-length control protein-like C-terminal domain-containing protein</fullName>
    </recommendedName>
</protein>
<evidence type="ECO:0000313" key="3">
    <source>
        <dbReference type="EMBL" id="PJE34234.1"/>
    </source>
</evidence>
<feature type="region of interest" description="Disordered" evidence="1">
    <location>
        <begin position="85"/>
        <end position="138"/>
    </location>
</feature>
<dbReference type="OrthoDB" id="7828543at2"/>
<feature type="non-terminal residue" evidence="3">
    <location>
        <position position="1"/>
    </location>
</feature>
<gene>
    <name evidence="3" type="ORF">CVM52_23305</name>
</gene>
<organism evidence="3 4">
    <name type="scientific">Pseudooceanicola lipolyticus</name>
    <dbReference type="NCBI Taxonomy" id="2029104"/>
    <lineage>
        <taxon>Bacteria</taxon>
        <taxon>Pseudomonadati</taxon>
        <taxon>Pseudomonadota</taxon>
        <taxon>Alphaproteobacteria</taxon>
        <taxon>Rhodobacterales</taxon>
        <taxon>Paracoccaceae</taxon>
        <taxon>Pseudooceanicola</taxon>
    </lineage>
</organism>